<dbReference type="OrthoDB" id="5610858at2"/>
<dbReference type="EMBL" id="FOEG01000001">
    <property type="protein sequence ID" value="SEO42391.1"/>
    <property type="molecule type" value="Genomic_DNA"/>
</dbReference>
<dbReference type="InterPro" id="IPR032811">
    <property type="entry name" value="Put_conjugal_transfer"/>
</dbReference>
<evidence type="ECO:0000256" key="1">
    <source>
        <dbReference type="SAM" id="SignalP"/>
    </source>
</evidence>
<dbReference type="Proteomes" id="UP000199657">
    <property type="component" value="Unassembled WGS sequence"/>
</dbReference>
<proteinExistence type="predicted"/>
<evidence type="ECO:0000313" key="2">
    <source>
        <dbReference type="EMBL" id="SEO42391.1"/>
    </source>
</evidence>
<dbReference type="STRING" id="406100.SAMN04488052_10110"/>
<keyword evidence="3" id="KW-1185">Reference proteome</keyword>
<name>A0A1H8PKS8_9GAMM</name>
<dbReference type="RefSeq" id="WP_091638859.1">
    <property type="nucleotide sequence ID" value="NZ_FOEG01000001.1"/>
</dbReference>
<feature type="signal peptide" evidence="1">
    <location>
        <begin position="1"/>
        <end position="22"/>
    </location>
</feature>
<feature type="chain" id="PRO_5011468775" evidence="1">
    <location>
        <begin position="23"/>
        <end position="477"/>
    </location>
</feature>
<keyword evidence="1" id="KW-0732">Signal</keyword>
<evidence type="ECO:0000313" key="3">
    <source>
        <dbReference type="Proteomes" id="UP000199657"/>
    </source>
</evidence>
<accession>A0A1H8PKS8</accession>
<dbReference type="AlphaFoldDB" id="A0A1H8PKS8"/>
<gene>
    <name evidence="2" type="ORF">SAMN04488052_10110</name>
</gene>
<sequence length="477" mass="51033">MIRRATIAGGLAAATAVTGAHAHPMGQPAGAQLTYGGSAPHEVAIAVTGNPATPSLGERRVRAGLANIGLGIEIGEADDFDQDLEDIGDQFDALEMRFDTVDTSNQNQIEQLVNDIIDFEDRTNLLVNDLSEDAYVRLNASVGGPAAPLSVRSQTLGGVITIDYGGYLEARAAVESSGNAFDSGLADFDLGSLTPDAQFDIGETSDGYPVLFIDAEGDDTFEDYAFEPNEDAGLAVQGGLVGRLSGGYSRELFNNGLGSLHAGATLNMYQVTLARSGVLLDDGDDAEDRAEDEFEDNQETSNGLGLDAGLYWMAGNYSAGATLKNINEPSFDYPDVCGSDPDAQSCVFFERNPQAKRNGSSWTMERQITLEGQVFTQNRRWVAGARLDANSVADTTGDEHQWAAIHGSYVPQTFWIPSPRLGYKQNLAGEELSYVMAGVTYFRALHIDAAYALETASFDGNEMPRSVQVNVALDLQF</sequence>
<organism evidence="2 3">
    <name type="scientific">Aquisalimonas asiatica</name>
    <dbReference type="NCBI Taxonomy" id="406100"/>
    <lineage>
        <taxon>Bacteria</taxon>
        <taxon>Pseudomonadati</taxon>
        <taxon>Pseudomonadota</taxon>
        <taxon>Gammaproteobacteria</taxon>
        <taxon>Chromatiales</taxon>
        <taxon>Ectothiorhodospiraceae</taxon>
        <taxon>Aquisalimonas</taxon>
    </lineage>
</organism>
<protein>
    <submittedName>
        <fullName evidence="2">Plasmid transfer operon, TraF, protein</fullName>
    </submittedName>
</protein>
<dbReference type="Pfam" id="PF13729">
    <property type="entry name" value="TraF_2"/>
    <property type="match status" value="1"/>
</dbReference>
<reference evidence="2 3" key="1">
    <citation type="submission" date="2016-10" db="EMBL/GenBank/DDBJ databases">
        <authorList>
            <person name="de Groot N.N."/>
        </authorList>
    </citation>
    <scope>NUCLEOTIDE SEQUENCE [LARGE SCALE GENOMIC DNA]</scope>
    <source>
        <strain evidence="2 3">CGMCC 1.6291</strain>
    </source>
</reference>